<protein>
    <recommendedName>
        <fullName evidence="4">Lipoprotein</fullName>
    </recommendedName>
</protein>
<organism evidence="2 3">
    <name type="scientific">Enterobacter roggenkampii</name>
    <dbReference type="NCBI Taxonomy" id="1812935"/>
    <lineage>
        <taxon>Bacteria</taxon>
        <taxon>Pseudomonadati</taxon>
        <taxon>Pseudomonadota</taxon>
        <taxon>Gammaproteobacteria</taxon>
        <taxon>Enterobacterales</taxon>
        <taxon>Enterobacteriaceae</taxon>
        <taxon>Enterobacter</taxon>
        <taxon>Enterobacter cloacae complex</taxon>
    </lineage>
</organism>
<evidence type="ECO:0000313" key="3">
    <source>
        <dbReference type="Proteomes" id="UP000036013"/>
    </source>
</evidence>
<evidence type="ECO:0008006" key="4">
    <source>
        <dbReference type="Google" id="ProtNLM"/>
    </source>
</evidence>
<dbReference type="RefSeq" id="WP_047748947.1">
    <property type="nucleotide sequence ID" value="NZ_JAKMJR010000001.1"/>
</dbReference>
<dbReference type="EMBL" id="LEDI01000111">
    <property type="protein sequence ID" value="KLP90637.1"/>
    <property type="molecule type" value="Genomic_DNA"/>
</dbReference>
<gene>
    <name evidence="2" type="ORF">ABF77_25980</name>
</gene>
<feature type="chain" id="PRO_5044442205" description="Lipoprotein" evidence="1">
    <location>
        <begin position="24"/>
        <end position="207"/>
    </location>
</feature>
<dbReference type="Proteomes" id="UP000036013">
    <property type="component" value="Unassembled WGS sequence"/>
</dbReference>
<evidence type="ECO:0000313" key="2">
    <source>
        <dbReference type="EMBL" id="KLP90637.1"/>
    </source>
</evidence>
<dbReference type="OrthoDB" id="7064603at2"/>
<evidence type="ECO:0000256" key="1">
    <source>
        <dbReference type="SAM" id="SignalP"/>
    </source>
</evidence>
<comment type="caution">
    <text evidence="2">The sequence shown here is derived from an EMBL/GenBank/DDBJ whole genome shotgun (WGS) entry which is preliminary data.</text>
</comment>
<dbReference type="AlphaFoldDB" id="A0A837L9I9"/>
<proteinExistence type="predicted"/>
<keyword evidence="1" id="KW-0732">Signal</keyword>
<accession>A0A837L9I9</accession>
<reference evidence="2 3" key="1">
    <citation type="submission" date="2015-06" db="EMBL/GenBank/DDBJ databases">
        <authorList>
            <person name="Adams M."/>
            <person name="Sutton G."/>
            <person name="Nelson K."/>
            <person name="Bonomo R."/>
            <person name="McCorrison J."/>
            <person name="Sanka R."/>
            <person name="Brinkac L."/>
            <person name="Nierman W."/>
        </authorList>
    </citation>
    <scope>NUCLEOTIDE SEQUENCE [LARGE SCALE GENOMIC DNA]</scope>
    <source>
        <strain evidence="2 3">GN02692</strain>
    </source>
</reference>
<feature type="signal peptide" evidence="1">
    <location>
        <begin position="1"/>
        <end position="23"/>
    </location>
</feature>
<name>A0A837L9I9_9ENTR</name>
<sequence>MRKLISSIGLIAGMAVATPTVHASTLTQTLTRCDSTFFNEIYHQRAKLSRVAPLTLNKHSQAWFKAPEDGNRTIWFAQPLQELNLTVSGYYLQTSNLDEINYGKYYYWGLIFKESQEEVMSRLDHLSWKKAGDDYVSQTMIKINPTSEWEDNAQAVTGIAPAKESTEKLLMLSKSKDGTLLLCTVQGNVTPDMLTTLRPDLSAGDAK</sequence>